<evidence type="ECO:0000256" key="1">
    <source>
        <dbReference type="ARBA" id="ARBA00005656"/>
    </source>
</evidence>
<dbReference type="PANTHER" id="PTHR43356">
    <property type="entry name" value="PHOSPHATE ACETYLTRANSFERASE"/>
    <property type="match status" value="1"/>
</dbReference>
<evidence type="ECO:0000313" key="6">
    <source>
        <dbReference type="Proteomes" id="UP001165136"/>
    </source>
</evidence>
<evidence type="ECO:0000256" key="2">
    <source>
        <dbReference type="ARBA" id="ARBA00022679"/>
    </source>
</evidence>
<name>A0A9W6QZE4_9PSEU</name>
<dbReference type="NCBIfam" id="NF007233">
    <property type="entry name" value="PRK09653.1"/>
    <property type="match status" value="1"/>
</dbReference>
<evidence type="ECO:0000259" key="4">
    <source>
        <dbReference type="Pfam" id="PF01515"/>
    </source>
</evidence>
<dbReference type="PANTHER" id="PTHR43356:SF1">
    <property type="entry name" value="PHOSPHATE ACETYLTRANSFERASE EUTD"/>
    <property type="match status" value="1"/>
</dbReference>
<dbReference type="PIRSF" id="PIRSF000428">
    <property type="entry name" value="P_Ac_trans"/>
    <property type="match status" value="1"/>
</dbReference>
<dbReference type="Gene3D" id="3.40.50.10750">
    <property type="entry name" value="Isocitrate/Isopropylmalate dehydrogenase-like"/>
    <property type="match status" value="1"/>
</dbReference>
<evidence type="ECO:0000313" key="5">
    <source>
        <dbReference type="EMBL" id="GLY66359.1"/>
    </source>
</evidence>
<dbReference type="InterPro" id="IPR042112">
    <property type="entry name" value="P_AcTrfase_dom2"/>
</dbReference>
<comment type="similarity">
    <text evidence="1">Belongs to the phosphate acetyltransferase and butyryltransferase family.</text>
</comment>
<feature type="domain" description="Phosphate acetyl/butaryl transferase" evidence="4">
    <location>
        <begin position="25"/>
        <end position="328"/>
    </location>
</feature>
<dbReference type="RefSeq" id="WP_285487197.1">
    <property type="nucleotide sequence ID" value="NZ_BSTI01000006.1"/>
</dbReference>
<dbReference type="InterPro" id="IPR050500">
    <property type="entry name" value="Phos_Acetyltrans/Butyryltrans"/>
</dbReference>
<sequence>MSSSPATTDELPLHDRWLGMLSGTRPTVALADGDDPRAVWAAALLHNENAVRPRLIGLPDAIRRTCHEVGVQLPDDLIVDVRDLADDPAVNEHITTRLAARPERIPDALADPLAAAVAGVATHTFDACVAGASRSTADVLRACLRYAGLAPDVTTMSSCFLLVLQDGRCLTFADCAVVPDPSAEELTDIAIASARTHRALTGAEPAVAMLSFSTLGSAMHERVERVRRATALLRRRAPELRVDGELQFDAALVSAIGQRKAPGSVVAGKANVLVFPNLDAGNIGYKIAERLGRALAFGPILQGLAAPVNDLSRGCSADDISSTALLTAVQAQQARSGALAGGDG</sequence>
<dbReference type="InterPro" id="IPR042113">
    <property type="entry name" value="P_AcTrfase_dom1"/>
</dbReference>
<keyword evidence="2" id="KW-0808">Transferase</keyword>
<dbReference type="Pfam" id="PF01515">
    <property type="entry name" value="PTA_PTB"/>
    <property type="match status" value="1"/>
</dbReference>
<dbReference type="InterPro" id="IPR012147">
    <property type="entry name" value="P_Ac_Bu_trans"/>
</dbReference>
<protein>
    <submittedName>
        <fullName evidence="5">Phosphate acetyltransferase</fullName>
    </submittedName>
</protein>
<reference evidence="5" key="1">
    <citation type="submission" date="2023-03" db="EMBL/GenBank/DDBJ databases">
        <title>Amycolatopsis taiwanensis NBRC 103393.</title>
        <authorList>
            <person name="Ichikawa N."/>
            <person name="Sato H."/>
            <person name="Tonouchi N."/>
        </authorList>
    </citation>
    <scope>NUCLEOTIDE SEQUENCE</scope>
    <source>
        <strain evidence="5">NBRC 103393</strain>
    </source>
</reference>
<comment type="caution">
    <text evidence="5">The sequence shown here is derived from an EMBL/GenBank/DDBJ whole genome shotgun (WGS) entry which is preliminary data.</text>
</comment>
<evidence type="ECO:0000256" key="3">
    <source>
        <dbReference type="ARBA" id="ARBA00023315"/>
    </source>
</evidence>
<dbReference type="AlphaFoldDB" id="A0A9W6QZE4"/>
<dbReference type="InterPro" id="IPR002505">
    <property type="entry name" value="PTA_PTB"/>
</dbReference>
<keyword evidence="6" id="KW-1185">Reference proteome</keyword>
<dbReference type="SUPFAM" id="SSF53659">
    <property type="entry name" value="Isocitrate/Isopropylmalate dehydrogenase-like"/>
    <property type="match status" value="1"/>
</dbReference>
<proteinExistence type="inferred from homology"/>
<accession>A0A9W6QZE4</accession>
<dbReference type="EMBL" id="BSTI01000006">
    <property type="protein sequence ID" value="GLY66359.1"/>
    <property type="molecule type" value="Genomic_DNA"/>
</dbReference>
<keyword evidence="3" id="KW-0012">Acyltransferase</keyword>
<dbReference type="Proteomes" id="UP001165136">
    <property type="component" value="Unassembled WGS sequence"/>
</dbReference>
<organism evidence="5 6">
    <name type="scientific">Amycolatopsis taiwanensis</name>
    <dbReference type="NCBI Taxonomy" id="342230"/>
    <lineage>
        <taxon>Bacteria</taxon>
        <taxon>Bacillati</taxon>
        <taxon>Actinomycetota</taxon>
        <taxon>Actinomycetes</taxon>
        <taxon>Pseudonocardiales</taxon>
        <taxon>Pseudonocardiaceae</taxon>
        <taxon>Amycolatopsis</taxon>
    </lineage>
</organism>
<gene>
    <name evidence="5" type="primary">eutD</name>
    <name evidence="5" type="ORF">Atai01_29780</name>
</gene>
<dbReference type="GO" id="GO:0016746">
    <property type="term" value="F:acyltransferase activity"/>
    <property type="evidence" value="ECO:0007669"/>
    <property type="project" value="UniProtKB-KW"/>
</dbReference>
<dbReference type="Gene3D" id="3.40.50.10950">
    <property type="match status" value="1"/>
</dbReference>